<name>A0A0C9TYH8_SPHS4</name>
<evidence type="ECO:0000259" key="2">
    <source>
        <dbReference type="Pfam" id="PF20151"/>
    </source>
</evidence>
<sequence>MSNITSPSNLLGAEEIILVTGIYRITGALWIVPLCLVFYDFVLTFEAEVQYFWSTQGGTLTRVLFFVNRYWPAGNLVHAVPYNNVTIFIDLSLISSKFATPGARIVGRYTAYSAGAQHLIVGGILTIRIYAMFKCNKKLLVVLLTLYALWIGSETILIGLVTSRFKSNEALRDIFTGCAPTNIPTWCYIYWLPSLAFESLLLILACWKTIQEASSSFWTSKIMVVLLRDSVLYFGGVTLFTIANFLAWYIAPLPLYGMFIA</sequence>
<feature type="transmembrane region" description="Helical" evidence="1">
    <location>
        <begin position="16"/>
        <end position="39"/>
    </location>
</feature>
<feature type="transmembrane region" description="Helical" evidence="1">
    <location>
        <begin position="231"/>
        <end position="251"/>
    </location>
</feature>
<dbReference type="OrthoDB" id="3256360at2759"/>
<dbReference type="Proteomes" id="UP000054279">
    <property type="component" value="Unassembled WGS sequence"/>
</dbReference>
<keyword evidence="1" id="KW-0472">Membrane</keyword>
<keyword evidence="1" id="KW-0812">Transmembrane</keyword>
<feature type="transmembrane region" description="Helical" evidence="1">
    <location>
        <begin position="139"/>
        <end position="161"/>
    </location>
</feature>
<keyword evidence="4" id="KW-1185">Reference proteome</keyword>
<feature type="transmembrane region" description="Helical" evidence="1">
    <location>
        <begin position="109"/>
        <end position="127"/>
    </location>
</feature>
<keyword evidence="1" id="KW-1133">Transmembrane helix</keyword>
<evidence type="ECO:0000256" key="1">
    <source>
        <dbReference type="SAM" id="Phobius"/>
    </source>
</evidence>
<gene>
    <name evidence="3" type="ORF">M422DRAFT_782536</name>
</gene>
<accession>A0A0C9TYH8</accession>
<proteinExistence type="predicted"/>
<dbReference type="EMBL" id="KN837188">
    <property type="protein sequence ID" value="KIJ35523.1"/>
    <property type="molecule type" value="Genomic_DNA"/>
</dbReference>
<reference evidence="3 4" key="1">
    <citation type="submission" date="2014-06" db="EMBL/GenBank/DDBJ databases">
        <title>Evolutionary Origins and Diversification of the Mycorrhizal Mutualists.</title>
        <authorList>
            <consortium name="DOE Joint Genome Institute"/>
            <consortium name="Mycorrhizal Genomics Consortium"/>
            <person name="Kohler A."/>
            <person name="Kuo A."/>
            <person name="Nagy L.G."/>
            <person name="Floudas D."/>
            <person name="Copeland A."/>
            <person name="Barry K.W."/>
            <person name="Cichocki N."/>
            <person name="Veneault-Fourrey C."/>
            <person name="LaButti K."/>
            <person name="Lindquist E.A."/>
            <person name="Lipzen A."/>
            <person name="Lundell T."/>
            <person name="Morin E."/>
            <person name="Murat C."/>
            <person name="Riley R."/>
            <person name="Ohm R."/>
            <person name="Sun H."/>
            <person name="Tunlid A."/>
            <person name="Henrissat B."/>
            <person name="Grigoriev I.V."/>
            <person name="Hibbett D.S."/>
            <person name="Martin F."/>
        </authorList>
    </citation>
    <scope>NUCLEOTIDE SEQUENCE [LARGE SCALE GENOMIC DNA]</scope>
    <source>
        <strain evidence="3 4">SS14</strain>
    </source>
</reference>
<protein>
    <recommendedName>
        <fullName evidence="2">DUF6533 domain-containing protein</fullName>
    </recommendedName>
</protein>
<dbReference type="HOGENOM" id="CLU_035509_7_3_1"/>
<dbReference type="Pfam" id="PF20151">
    <property type="entry name" value="DUF6533"/>
    <property type="match status" value="1"/>
</dbReference>
<organism evidence="3 4">
    <name type="scientific">Sphaerobolus stellatus (strain SS14)</name>
    <dbReference type="NCBI Taxonomy" id="990650"/>
    <lineage>
        <taxon>Eukaryota</taxon>
        <taxon>Fungi</taxon>
        <taxon>Dikarya</taxon>
        <taxon>Basidiomycota</taxon>
        <taxon>Agaricomycotina</taxon>
        <taxon>Agaricomycetes</taxon>
        <taxon>Phallomycetidae</taxon>
        <taxon>Geastrales</taxon>
        <taxon>Sphaerobolaceae</taxon>
        <taxon>Sphaerobolus</taxon>
    </lineage>
</organism>
<dbReference type="AlphaFoldDB" id="A0A0C9TYH8"/>
<dbReference type="InterPro" id="IPR045340">
    <property type="entry name" value="DUF6533"/>
</dbReference>
<feature type="domain" description="DUF6533" evidence="2">
    <location>
        <begin position="32"/>
        <end position="72"/>
    </location>
</feature>
<evidence type="ECO:0000313" key="4">
    <source>
        <dbReference type="Proteomes" id="UP000054279"/>
    </source>
</evidence>
<feature type="transmembrane region" description="Helical" evidence="1">
    <location>
        <begin position="188"/>
        <end position="210"/>
    </location>
</feature>
<evidence type="ECO:0000313" key="3">
    <source>
        <dbReference type="EMBL" id="KIJ35523.1"/>
    </source>
</evidence>